<evidence type="ECO:0000313" key="1">
    <source>
        <dbReference type="EMBL" id="KAA9133054.1"/>
    </source>
</evidence>
<name>A0A5N0TF16_9GAMM</name>
<dbReference type="AlphaFoldDB" id="A0A5N0TF16"/>
<gene>
    <name evidence="1" type="ORF">F3N42_01450</name>
</gene>
<dbReference type="EMBL" id="VYXP01000002">
    <property type="protein sequence ID" value="KAA9133054.1"/>
    <property type="molecule type" value="Genomic_DNA"/>
</dbReference>
<keyword evidence="1" id="KW-0808">Transferase</keyword>
<keyword evidence="2" id="KW-1185">Reference proteome</keyword>
<accession>A0A5N0TF16</accession>
<protein>
    <submittedName>
        <fullName evidence="1">Nucleotidyltransferase family protein</fullName>
    </submittedName>
</protein>
<comment type="caution">
    <text evidence="1">The sequence shown here is derived from an EMBL/GenBank/DDBJ whole genome shotgun (WGS) entry which is preliminary data.</text>
</comment>
<dbReference type="GO" id="GO:0016740">
    <property type="term" value="F:transferase activity"/>
    <property type="evidence" value="ECO:0007669"/>
    <property type="project" value="UniProtKB-KW"/>
</dbReference>
<proteinExistence type="predicted"/>
<evidence type="ECO:0000313" key="2">
    <source>
        <dbReference type="Proteomes" id="UP000325372"/>
    </source>
</evidence>
<dbReference type="Pfam" id="PF14907">
    <property type="entry name" value="NTP_transf_5"/>
    <property type="match status" value="1"/>
</dbReference>
<sequence>MKTAMPPDAKTTRMPSDAWGAIASAIAAAPGRTSADGQPVELAHIDSPELVFFAIHQGVAALLDQRLADDAATGLSENSRRALRDEARRDAAMDLALNDTLQKCWQILKNNGIDALLLKGAALARTVYPHSRLRPRCDTDIWVRQSDAPRLIGTFRDAGYTLVNDDLETRSRKQFQATREQFQGAALWFDVHHRLSNRLHFMDALDFDDCLGSAVPVTNPEQPPFDGTGTIAGQRMVTLSDPKQLLHLCIHRIAHGRNRESQRLIWLYDIHLLFGQMSSTGREGFLELALSRGLGCICGDALQACQDAFGLEINAMYLDALTARRKQEPTARLANASPWRWAWADFSGQSGWRAKWQFLAEVAHNRLRR</sequence>
<dbReference type="InterPro" id="IPR039498">
    <property type="entry name" value="NTP_transf_5"/>
</dbReference>
<reference evidence="1 2" key="1">
    <citation type="submission" date="2019-09" db="EMBL/GenBank/DDBJ databases">
        <title>Wenzhouxiangella sp. Genome sequencing and assembly.</title>
        <authorList>
            <person name="Zhang R."/>
        </authorList>
    </citation>
    <scope>NUCLEOTIDE SEQUENCE [LARGE SCALE GENOMIC DNA]</scope>
    <source>
        <strain evidence="1 2">W260</strain>
    </source>
</reference>
<organism evidence="1 2">
    <name type="scientific">Marinihelvus fidelis</name>
    <dbReference type="NCBI Taxonomy" id="2613842"/>
    <lineage>
        <taxon>Bacteria</taxon>
        <taxon>Pseudomonadati</taxon>
        <taxon>Pseudomonadota</taxon>
        <taxon>Gammaproteobacteria</taxon>
        <taxon>Chromatiales</taxon>
        <taxon>Wenzhouxiangellaceae</taxon>
        <taxon>Marinihelvus</taxon>
    </lineage>
</organism>
<dbReference type="Proteomes" id="UP000325372">
    <property type="component" value="Unassembled WGS sequence"/>
</dbReference>
<dbReference type="Gene3D" id="3.30.460.40">
    <property type="match status" value="1"/>
</dbReference>